<keyword evidence="1" id="KW-1133">Transmembrane helix</keyword>
<organism evidence="2 3">
    <name type="scientific">Dethiobacter alkaliphilus AHT 1</name>
    <dbReference type="NCBI Taxonomy" id="555088"/>
    <lineage>
        <taxon>Bacteria</taxon>
        <taxon>Bacillati</taxon>
        <taxon>Bacillota</taxon>
        <taxon>Dethiobacteria</taxon>
        <taxon>Dethiobacterales</taxon>
        <taxon>Dethiobacteraceae</taxon>
        <taxon>Dethiobacter</taxon>
    </lineage>
</organism>
<dbReference type="AlphaFoldDB" id="C0GG22"/>
<dbReference type="Proteomes" id="UP000006443">
    <property type="component" value="Unassembled WGS sequence"/>
</dbReference>
<keyword evidence="1" id="KW-0812">Transmembrane</keyword>
<dbReference type="STRING" id="555088.DealDRAFT_1431"/>
<evidence type="ECO:0000256" key="1">
    <source>
        <dbReference type="SAM" id="Phobius"/>
    </source>
</evidence>
<keyword evidence="1" id="KW-0472">Membrane</keyword>
<keyword evidence="3" id="KW-1185">Reference proteome</keyword>
<dbReference type="RefSeq" id="WP_008516165.1">
    <property type="nucleotide sequence ID" value="NZ_ACJM01000006.1"/>
</dbReference>
<accession>C0GG22</accession>
<dbReference type="EMBL" id="ACJM01000006">
    <property type="protein sequence ID" value="EEG77711.1"/>
    <property type="molecule type" value="Genomic_DNA"/>
</dbReference>
<reference evidence="2 3" key="1">
    <citation type="submission" date="2009-02" db="EMBL/GenBank/DDBJ databases">
        <title>Sequencing of the draft genome and assembly of Dethiobacter alkaliphilus AHT 1.</title>
        <authorList>
            <consortium name="US DOE Joint Genome Institute (JGI-PGF)"/>
            <person name="Lucas S."/>
            <person name="Copeland A."/>
            <person name="Lapidus A."/>
            <person name="Glavina del Rio T."/>
            <person name="Dalin E."/>
            <person name="Tice H."/>
            <person name="Bruce D."/>
            <person name="Goodwin L."/>
            <person name="Pitluck S."/>
            <person name="Larimer F."/>
            <person name="Land M.L."/>
            <person name="Hauser L."/>
            <person name="Muyzer G."/>
        </authorList>
    </citation>
    <scope>NUCLEOTIDE SEQUENCE [LARGE SCALE GENOMIC DNA]</scope>
    <source>
        <strain evidence="2 3">AHT 1</strain>
    </source>
</reference>
<proteinExistence type="predicted"/>
<protein>
    <submittedName>
        <fullName evidence="2">Uncharacterized protein</fullName>
    </submittedName>
</protein>
<feature type="transmembrane region" description="Helical" evidence="1">
    <location>
        <begin position="60"/>
        <end position="80"/>
    </location>
</feature>
<evidence type="ECO:0000313" key="3">
    <source>
        <dbReference type="Proteomes" id="UP000006443"/>
    </source>
</evidence>
<evidence type="ECO:0000313" key="2">
    <source>
        <dbReference type="EMBL" id="EEG77711.1"/>
    </source>
</evidence>
<gene>
    <name evidence="2" type="ORF">DealDRAFT_1431</name>
</gene>
<sequence>MLRRMTEFIFEIVIIIFYKTMDRLPVVLVSFVLGAMFTAAVLFFDIPLFVAFFSRQVGNILISVFSGVLVGVSVSVYLSYRQLVRDLIISSRKTIRSLVLISGELEALRETDIQFDARARMELLKLVHKVKENGYELVEYDVRYPKEMREEFREIKKDLLNIYLKIDMALSDKSVSMDLLEQVEEDIEGLMNEYMLKFQKKLRGFFVPRVADLKRSG</sequence>
<comment type="caution">
    <text evidence="2">The sequence shown here is derived from an EMBL/GenBank/DDBJ whole genome shotgun (WGS) entry which is preliminary data.</text>
</comment>
<feature type="transmembrane region" description="Helical" evidence="1">
    <location>
        <begin position="26"/>
        <end position="54"/>
    </location>
</feature>
<name>C0GG22_DETAL</name>